<dbReference type="SUPFAM" id="SSF52540">
    <property type="entry name" value="P-loop containing nucleoside triphosphate hydrolases"/>
    <property type="match status" value="1"/>
</dbReference>
<dbReference type="Pfam" id="PF13481">
    <property type="entry name" value="AAA_25"/>
    <property type="match status" value="1"/>
</dbReference>
<dbReference type="EMBL" id="JAWJYN010000002">
    <property type="protein sequence ID" value="MDZ8161994.1"/>
    <property type="molecule type" value="Genomic_DNA"/>
</dbReference>
<sequence length="384" mass="40856">MTWEPVELAWIVDEVAAGIDGRPRPTTLTRADGAALFYRGKVNGVHGDSGSGKTWVALLACAQEINAGRAATYIDYEGDPRSTIARLLDLGVTADGIVRRFIYTQPDTPLTDDAEPFLQMLTDNEVSLVVIDSVGEGMSIEDGDSNADRDVTPWFRKTPRRISDIGPAVVVLDHSGKRSVNELSPAGSHRKRAAISGAQYLIETLSPFSRERAGAAKLVCAKDRHGHYTVGQRVATLHVTPGDDLRVTLAGPDRAEEATDGGHRPTVLMGRVSDLLSSQGPLTGAGVESGVRGRRDAVRRALDLLVVEGNVTRTPGARGAVIHTLVTPFATSPQPRGEIISGDLDWPPAAGARSNATDPRNPAGESDLAHLARPRPTSPRATSP</sequence>
<reference evidence="2 3" key="1">
    <citation type="submission" date="2023-10" db="EMBL/GenBank/DDBJ databases">
        <title>Microbacterium xanthum sp. nov., isolated from seaweed.</title>
        <authorList>
            <person name="Lee S.D."/>
        </authorList>
    </citation>
    <scope>NUCLEOTIDE SEQUENCE [LARGE SCALE GENOMIC DNA]</scope>
    <source>
        <strain evidence="2 3">KCTC 19124</strain>
    </source>
</reference>
<proteinExistence type="predicted"/>
<feature type="region of interest" description="Disordered" evidence="1">
    <location>
        <begin position="330"/>
        <end position="384"/>
    </location>
</feature>
<organism evidence="2 3">
    <name type="scientific">Microbacterium aquimaris</name>
    <dbReference type="NCBI Taxonomy" id="459816"/>
    <lineage>
        <taxon>Bacteria</taxon>
        <taxon>Bacillati</taxon>
        <taxon>Actinomycetota</taxon>
        <taxon>Actinomycetes</taxon>
        <taxon>Micrococcales</taxon>
        <taxon>Microbacteriaceae</taxon>
        <taxon>Microbacterium</taxon>
    </lineage>
</organism>
<evidence type="ECO:0000256" key="1">
    <source>
        <dbReference type="SAM" id="MobiDB-lite"/>
    </source>
</evidence>
<comment type="caution">
    <text evidence="2">The sequence shown here is derived from an EMBL/GenBank/DDBJ whole genome shotgun (WGS) entry which is preliminary data.</text>
</comment>
<dbReference type="InterPro" id="IPR027417">
    <property type="entry name" value="P-loop_NTPase"/>
</dbReference>
<dbReference type="Gene3D" id="3.40.50.300">
    <property type="entry name" value="P-loop containing nucleotide triphosphate hydrolases"/>
    <property type="match status" value="1"/>
</dbReference>
<feature type="compositionally biased region" description="Low complexity" evidence="1">
    <location>
        <begin position="374"/>
        <end position="384"/>
    </location>
</feature>
<keyword evidence="3" id="KW-1185">Reference proteome</keyword>
<evidence type="ECO:0000313" key="2">
    <source>
        <dbReference type="EMBL" id="MDZ8161994.1"/>
    </source>
</evidence>
<dbReference type="RefSeq" id="WP_194424494.1">
    <property type="nucleotide sequence ID" value="NZ_BAAAPT010000002.1"/>
</dbReference>
<accession>A0ABU5N7C1</accession>
<protein>
    <submittedName>
        <fullName evidence="2">AAA family ATPase</fullName>
    </submittedName>
</protein>
<dbReference type="Proteomes" id="UP001291912">
    <property type="component" value="Unassembled WGS sequence"/>
</dbReference>
<name>A0ABU5N7C1_9MICO</name>
<evidence type="ECO:0000313" key="3">
    <source>
        <dbReference type="Proteomes" id="UP001291912"/>
    </source>
</evidence>
<gene>
    <name evidence="2" type="ORF">R2Q92_09075</name>
</gene>